<dbReference type="PANTHER" id="PTHR43690">
    <property type="entry name" value="NARDILYSIN"/>
    <property type="match status" value="1"/>
</dbReference>
<dbReference type="InterPro" id="IPR011249">
    <property type="entry name" value="Metalloenz_LuxS/M16"/>
</dbReference>
<dbReference type="GO" id="GO:0006508">
    <property type="term" value="P:proteolysis"/>
    <property type="evidence" value="ECO:0007669"/>
    <property type="project" value="UniProtKB-KW"/>
</dbReference>
<dbReference type="SUPFAM" id="SSF63411">
    <property type="entry name" value="LuxS/MPP-like metallohydrolase"/>
    <property type="match status" value="3"/>
</dbReference>
<keyword evidence="7" id="KW-0482">Metalloprotease</keyword>
<dbReference type="Pfam" id="PF00675">
    <property type="entry name" value="Peptidase_M16"/>
    <property type="match status" value="1"/>
</dbReference>
<sequence length="931" mass="106643">MLKKLLLPILICFFLTGKAQQLKQNPDLLVDTLANGLTYYLYKTDQVKNKAIFRLFIKVGSLQENDRQRGLAHFMEHMAFNGTTNFPGNSIVDFLERKGAKFGHDLNAHTSYAETVYKLQLPSDNRSLVDSTLTILADWSNGIVLDSVEIEKERGVVLSEWLSKQNATQKTQNAFLNLLLNNSRYTARKVIGDTATLRNFKRKDILDFYEKWYDPNIMGIAIAGDIEIDDVKTLIEDKFAKIPTNHTKPQTYSIDSFENANFEVVTDKGTKNTELIGVQLIEPYRDIQTENDFYKYLNKNVLNDLFKERFANLSFSNPSYTDASISIGNYFPVKGALMTSVELKESAIEEGIQAYFYHVEQIFNYGFTQLEIEKVKKQLLKQLEVTSQKTKETSPGVMIKEMYQNFFYGNAIITKEEEFRLTKKYLQQIDSLTLKNELANIYKPKTAHYLLTANNSLRDKLPTATTLENLRKINLEEVKPFFRDLYVPETLLTTQPKAGYIVSEKPLAEIDATEYMLSNGVRLVYKQTDLDKDKIILSGFRKGGYYSLKKKDYINGIYSTPIISLSGYGAFTREALSQYLAGNSAKATMLADKTRTGFYASSNLNDKQTLFELLYLKWTSPKVDSALFSQVKNRTIESKKNEKLSPSQLFSKEIKKHLRKEDYVTKPLSAKAIAKKLQVDEVITAYNHFFGNANGYTIVLISDKPFNYFKNEIEEYIAALPSGKTKVDYRYTFKNKLKKDQTVIKNTGNSPKASVSLVYQQSEKINSLSNRDLEDVVVKDILRSLLLKKLREDMGAVYSVSVSASSATQPSVLSRQSISFLCEPQRAEELIKTTDELIQQIVNKEISIQEDLSKVKTNLLKMDNLLRQKNTYWTKVIREHYFNNYKDWSAVKNYQDKVKALDETTIINRIKASFIDAPRVKAVLYPEKTNL</sequence>
<feature type="domain" description="Peptidase M16 C-terminal" evidence="11">
    <location>
        <begin position="677"/>
        <end position="859"/>
    </location>
</feature>
<gene>
    <name evidence="12" type="ORF">GGR32_000760</name>
</gene>
<dbReference type="Proteomes" id="UP000553034">
    <property type="component" value="Unassembled WGS sequence"/>
</dbReference>
<dbReference type="PANTHER" id="PTHR43690:SF17">
    <property type="entry name" value="PROTEIN YHJJ"/>
    <property type="match status" value="1"/>
</dbReference>
<comment type="caution">
    <text evidence="12">The sequence shown here is derived from an EMBL/GenBank/DDBJ whole genome shotgun (WGS) entry which is preliminary data.</text>
</comment>
<organism evidence="12 13">
    <name type="scientific">Mesonia hippocampi</name>
    <dbReference type="NCBI Taxonomy" id="1628250"/>
    <lineage>
        <taxon>Bacteria</taxon>
        <taxon>Pseudomonadati</taxon>
        <taxon>Bacteroidota</taxon>
        <taxon>Flavobacteriia</taxon>
        <taxon>Flavobacteriales</taxon>
        <taxon>Flavobacteriaceae</taxon>
        <taxon>Mesonia</taxon>
    </lineage>
</organism>
<evidence type="ECO:0000256" key="6">
    <source>
        <dbReference type="ARBA" id="ARBA00022833"/>
    </source>
</evidence>
<keyword evidence="9" id="KW-0732">Signal</keyword>
<feature type="chain" id="PRO_5032609507" evidence="9">
    <location>
        <begin position="20"/>
        <end position="931"/>
    </location>
</feature>
<keyword evidence="5" id="KW-0378">Hydrolase</keyword>
<evidence type="ECO:0000259" key="11">
    <source>
        <dbReference type="Pfam" id="PF05193"/>
    </source>
</evidence>
<reference evidence="12 13" key="1">
    <citation type="submission" date="2020-08" db="EMBL/GenBank/DDBJ databases">
        <title>Genomic Encyclopedia of Type Strains, Phase IV (KMG-IV): sequencing the most valuable type-strain genomes for metagenomic binning, comparative biology and taxonomic classification.</title>
        <authorList>
            <person name="Goeker M."/>
        </authorList>
    </citation>
    <scope>NUCLEOTIDE SEQUENCE [LARGE SCALE GENOMIC DNA]</scope>
    <source>
        <strain evidence="12 13">DSM 29568</strain>
    </source>
</reference>
<evidence type="ECO:0000313" key="13">
    <source>
        <dbReference type="Proteomes" id="UP000553034"/>
    </source>
</evidence>
<dbReference type="AlphaFoldDB" id="A0A840ESV8"/>
<evidence type="ECO:0000256" key="9">
    <source>
        <dbReference type="SAM" id="SignalP"/>
    </source>
</evidence>
<feature type="domain" description="Peptidase M16 N-terminal" evidence="10">
    <location>
        <begin position="41"/>
        <end position="176"/>
    </location>
</feature>
<dbReference type="InterPro" id="IPR011765">
    <property type="entry name" value="Pept_M16_N"/>
</dbReference>
<dbReference type="InterPro" id="IPR050626">
    <property type="entry name" value="Peptidase_M16"/>
</dbReference>
<evidence type="ECO:0000256" key="5">
    <source>
        <dbReference type="ARBA" id="ARBA00022801"/>
    </source>
</evidence>
<proteinExistence type="inferred from homology"/>
<comment type="cofactor">
    <cofactor evidence="1">
        <name>Zn(2+)</name>
        <dbReference type="ChEBI" id="CHEBI:29105"/>
    </cofactor>
</comment>
<name>A0A840ESV8_9FLAO</name>
<dbReference type="EMBL" id="JACIFO010000002">
    <property type="protein sequence ID" value="MBB4118486.1"/>
    <property type="molecule type" value="Genomic_DNA"/>
</dbReference>
<feature type="domain" description="Peptidase M16 C-terminal" evidence="11">
    <location>
        <begin position="200"/>
        <end position="379"/>
    </location>
</feature>
<dbReference type="Gene3D" id="3.30.830.10">
    <property type="entry name" value="Metalloenzyme, LuxS/M16 peptidase-like"/>
    <property type="match status" value="4"/>
</dbReference>
<dbReference type="GO" id="GO:0046872">
    <property type="term" value="F:metal ion binding"/>
    <property type="evidence" value="ECO:0007669"/>
    <property type="project" value="UniProtKB-KW"/>
</dbReference>
<dbReference type="PROSITE" id="PS00143">
    <property type="entry name" value="INSULINASE"/>
    <property type="match status" value="1"/>
</dbReference>
<evidence type="ECO:0000256" key="4">
    <source>
        <dbReference type="ARBA" id="ARBA00022723"/>
    </source>
</evidence>
<dbReference type="RefSeq" id="WP_183476608.1">
    <property type="nucleotide sequence ID" value="NZ_JACIFO010000002.1"/>
</dbReference>
<keyword evidence="3" id="KW-0645">Protease</keyword>
<dbReference type="Pfam" id="PF05193">
    <property type="entry name" value="Peptidase_M16_C"/>
    <property type="match status" value="2"/>
</dbReference>
<evidence type="ECO:0000256" key="7">
    <source>
        <dbReference type="ARBA" id="ARBA00023049"/>
    </source>
</evidence>
<keyword evidence="6" id="KW-0862">Zinc</keyword>
<keyword evidence="4" id="KW-0479">Metal-binding</keyword>
<dbReference type="InterPro" id="IPR007863">
    <property type="entry name" value="Peptidase_M16_C"/>
</dbReference>
<keyword evidence="13" id="KW-1185">Reference proteome</keyword>
<accession>A0A840ESV8</accession>
<dbReference type="InterPro" id="IPR001431">
    <property type="entry name" value="Pept_M16_Zn_BS"/>
</dbReference>
<evidence type="ECO:0000256" key="1">
    <source>
        <dbReference type="ARBA" id="ARBA00001947"/>
    </source>
</evidence>
<evidence type="ECO:0000256" key="2">
    <source>
        <dbReference type="ARBA" id="ARBA00007261"/>
    </source>
</evidence>
<comment type="similarity">
    <text evidence="2 8">Belongs to the peptidase M16 family.</text>
</comment>
<evidence type="ECO:0000259" key="10">
    <source>
        <dbReference type="Pfam" id="PF00675"/>
    </source>
</evidence>
<evidence type="ECO:0000313" key="12">
    <source>
        <dbReference type="EMBL" id="MBB4118486.1"/>
    </source>
</evidence>
<feature type="signal peptide" evidence="9">
    <location>
        <begin position="1"/>
        <end position="19"/>
    </location>
</feature>
<evidence type="ECO:0000256" key="3">
    <source>
        <dbReference type="ARBA" id="ARBA00022670"/>
    </source>
</evidence>
<protein>
    <submittedName>
        <fullName evidence="12">Putative Zn-dependent peptidase</fullName>
    </submittedName>
</protein>
<dbReference type="GO" id="GO:0004222">
    <property type="term" value="F:metalloendopeptidase activity"/>
    <property type="evidence" value="ECO:0007669"/>
    <property type="project" value="InterPro"/>
</dbReference>
<evidence type="ECO:0000256" key="8">
    <source>
        <dbReference type="RuleBase" id="RU004447"/>
    </source>
</evidence>